<gene>
    <name evidence="1" type="ORF">LMG28614_03706</name>
</gene>
<dbReference type="Proteomes" id="UP000494365">
    <property type="component" value="Unassembled WGS sequence"/>
</dbReference>
<protein>
    <recommendedName>
        <fullName evidence="3">Tetratricopeptide repeat protein</fullName>
    </recommendedName>
</protein>
<dbReference type="Gene3D" id="1.25.40.10">
    <property type="entry name" value="Tetratricopeptide repeat domain"/>
    <property type="match status" value="1"/>
</dbReference>
<name>A0A6S7D185_9BURK</name>
<dbReference type="EMBL" id="CADIKK010000016">
    <property type="protein sequence ID" value="CAB3793374.1"/>
    <property type="molecule type" value="Genomic_DNA"/>
</dbReference>
<keyword evidence="2" id="KW-1185">Reference proteome</keyword>
<proteinExistence type="predicted"/>
<evidence type="ECO:0008006" key="3">
    <source>
        <dbReference type="Google" id="ProtNLM"/>
    </source>
</evidence>
<evidence type="ECO:0000313" key="1">
    <source>
        <dbReference type="EMBL" id="CAB3793374.1"/>
    </source>
</evidence>
<dbReference type="InterPro" id="IPR011990">
    <property type="entry name" value="TPR-like_helical_dom_sf"/>
</dbReference>
<dbReference type="AlphaFoldDB" id="A0A6S7D185"/>
<sequence>MPAALSSTAETCSAWYDQAFNAYQAGHFDAAAAALDHLFALNGTHADGLHLRGLVAFASNDAASAQ</sequence>
<organism evidence="1 2">
    <name type="scientific">Paraburkholderia ultramafica</name>
    <dbReference type="NCBI Taxonomy" id="1544867"/>
    <lineage>
        <taxon>Bacteria</taxon>
        <taxon>Pseudomonadati</taxon>
        <taxon>Pseudomonadota</taxon>
        <taxon>Betaproteobacteria</taxon>
        <taxon>Burkholderiales</taxon>
        <taxon>Burkholderiaceae</taxon>
        <taxon>Paraburkholderia</taxon>
    </lineage>
</organism>
<accession>A0A6S7D185</accession>
<dbReference type="RefSeq" id="WP_175150898.1">
    <property type="nucleotide sequence ID" value="NZ_CADIKK010000016.1"/>
</dbReference>
<evidence type="ECO:0000313" key="2">
    <source>
        <dbReference type="Proteomes" id="UP000494365"/>
    </source>
</evidence>
<dbReference type="SUPFAM" id="SSF48452">
    <property type="entry name" value="TPR-like"/>
    <property type="match status" value="1"/>
</dbReference>
<reference evidence="1 2" key="1">
    <citation type="submission" date="2020-04" db="EMBL/GenBank/DDBJ databases">
        <authorList>
            <person name="De Canck E."/>
        </authorList>
    </citation>
    <scope>NUCLEOTIDE SEQUENCE [LARGE SCALE GENOMIC DNA]</scope>
    <source>
        <strain evidence="1 2">LMG 28614</strain>
    </source>
</reference>